<evidence type="ECO:0000313" key="3">
    <source>
        <dbReference type="EMBL" id="ASS95186.1"/>
    </source>
</evidence>
<feature type="transmembrane region" description="Helical" evidence="1">
    <location>
        <begin position="6"/>
        <end position="26"/>
    </location>
</feature>
<dbReference type="InterPro" id="IPR011330">
    <property type="entry name" value="Glyco_hydro/deAcase_b/a-brl"/>
</dbReference>
<dbReference type="Pfam" id="PF01522">
    <property type="entry name" value="Polysacc_deac_1"/>
    <property type="match status" value="1"/>
</dbReference>
<dbReference type="CDD" id="cd10959">
    <property type="entry name" value="CE4_NodB_like_3"/>
    <property type="match status" value="1"/>
</dbReference>
<dbReference type="PANTHER" id="PTHR10587:SF137">
    <property type="entry name" value="4-DEOXY-4-FORMAMIDO-L-ARABINOSE-PHOSPHOUNDECAPRENOL DEFORMYLASE ARND-RELATED"/>
    <property type="match status" value="1"/>
</dbReference>
<dbReference type="GO" id="GO:0016810">
    <property type="term" value="F:hydrolase activity, acting on carbon-nitrogen (but not peptide) bonds"/>
    <property type="evidence" value="ECO:0007669"/>
    <property type="project" value="InterPro"/>
</dbReference>
<dbReference type="InterPro" id="IPR002509">
    <property type="entry name" value="NODB_dom"/>
</dbReference>
<dbReference type="PANTHER" id="PTHR10587">
    <property type="entry name" value="GLYCOSYL TRANSFERASE-RELATED"/>
    <property type="match status" value="1"/>
</dbReference>
<dbReference type="GeneID" id="56474161"/>
<organism evidence="3 4">
    <name type="scientific">Peribacillus simplex NBRC 15720 = DSM 1321</name>
    <dbReference type="NCBI Taxonomy" id="1349754"/>
    <lineage>
        <taxon>Bacteria</taxon>
        <taxon>Bacillati</taxon>
        <taxon>Bacillota</taxon>
        <taxon>Bacilli</taxon>
        <taxon>Bacillales</taxon>
        <taxon>Bacillaceae</taxon>
        <taxon>Peribacillus</taxon>
    </lineage>
</organism>
<evidence type="ECO:0000256" key="1">
    <source>
        <dbReference type="SAM" id="Phobius"/>
    </source>
</evidence>
<keyword evidence="1" id="KW-0812">Transmembrane</keyword>
<dbReference type="Gene3D" id="3.20.20.370">
    <property type="entry name" value="Glycoside hydrolase/deacetylase"/>
    <property type="match status" value="1"/>
</dbReference>
<reference evidence="3 4" key="1">
    <citation type="submission" date="2016-10" db="EMBL/GenBank/DDBJ databases">
        <title>The whole genome sequencing and assembly of Bacillus simplex DSM 1321 strain.</title>
        <authorList>
            <person name="Park M.-K."/>
            <person name="Lee Y.-J."/>
            <person name="Yi H."/>
            <person name="Bahn Y.-S."/>
            <person name="Kim J.F."/>
            <person name="Lee D.-W."/>
        </authorList>
    </citation>
    <scope>NUCLEOTIDE SEQUENCE [LARGE SCALE GENOMIC DNA]</scope>
    <source>
        <strain evidence="3 4">DSM 1321</strain>
    </source>
</reference>
<feature type="domain" description="NodB homology" evidence="2">
    <location>
        <begin position="41"/>
        <end position="227"/>
    </location>
</feature>
<dbReference type="OrthoDB" id="9812065at2"/>
<dbReference type="EMBL" id="CP017704">
    <property type="protein sequence ID" value="ASS95186.1"/>
    <property type="molecule type" value="Genomic_DNA"/>
</dbReference>
<protein>
    <submittedName>
        <fullName evidence="3">Polysaccharide deacetylase family protein</fullName>
    </submittedName>
</protein>
<sequence>MHIWLISFIILLLLLIFYTIIPTVLIRVCSLGITKKINSNNGVALTFDDGPNPEYTIKLLDLLKEYEIKATFFVVGSKVKSNPEIIKRMHEEGHTIGIHHFHHVSSWVLSPIHLRNQLEMTEKAINECTNETVIFYRPPWGHFNIFTPLFSKKYRVIMWSGIFGDWKVEKCRNTLLDQLRSTSTEGSILLLHDCGETLGADKEAPGHMIEMLKIYLQESKEKGIHFITLKDL</sequence>
<keyword evidence="1" id="KW-0472">Membrane</keyword>
<dbReference type="SUPFAM" id="SSF88713">
    <property type="entry name" value="Glycoside hydrolase/deacetylase"/>
    <property type="match status" value="1"/>
</dbReference>
<dbReference type="GO" id="GO:0005975">
    <property type="term" value="P:carbohydrate metabolic process"/>
    <property type="evidence" value="ECO:0007669"/>
    <property type="project" value="InterPro"/>
</dbReference>
<dbReference type="Proteomes" id="UP000214618">
    <property type="component" value="Chromosome"/>
</dbReference>
<accession>A0A223EIX3</accession>
<dbReference type="AlphaFoldDB" id="A0A223EIX3"/>
<dbReference type="InterPro" id="IPR050248">
    <property type="entry name" value="Polysacc_deacetylase_ArnD"/>
</dbReference>
<name>A0A223EIX3_9BACI</name>
<dbReference type="PROSITE" id="PS51677">
    <property type="entry name" value="NODB"/>
    <property type="match status" value="1"/>
</dbReference>
<dbReference type="RefSeq" id="WP_063234939.1">
    <property type="nucleotide sequence ID" value="NZ_BCVO01000018.1"/>
</dbReference>
<evidence type="ECO:0000313" key="4">
    <source>
        <dbReference type="Proteomes" id="UP000214618"/>
    </source>
</evidence>
<keyword evidence="1" id="KW-1133">Transmembrane helix</keyword>
<gene>
    <name evidence="3" type="ORF">BS1321_15475</name>
</gene>
<evidence type="ECO:0000259" key="2">
    <source>
        <dbReference type="PROSITE" id="PS51677"/>
    </source>
</evidence>
<proteinExistence type="predicted"/>